<evidence type="ECO:0000313" key="2">
    <source>
        <dbReference type="EMBL" id="DAZ94649.1"/>
    </source>
</evidence>
<evidence type="ECO:0000256" key="1">
    <source>
        <dbReference type="SAM" id="MobiDB-lite"/>
    </source>
</evidence>
<dbReference type="Proteomes" id="UP001146120">
    <property type="component" value="Unassembled WGS sequence"/>
</dbReference>
<feature type="compositionally biased region" description="Polar residues" evidence="1">
    <location>
        <begin position="1"/>
        <end position="10"/>
    </location>
</feature>
<dbReference type="Gene3D" id="3.40.50.150">
    <property type="entry name" value="Vaccinia Virus protein VP39"/>
    <property type="match status" value="2"/>
</dbReference>
<keyword evidence="3" id="KW-1185">Reference proteome</keyword>
<comment type="caution">
    <text evidence="2">The sequence shown here is derived from an EMBL/GenBank/DDBJ whole genome shotgun (WGS) entry which is preliminary data.</text>
</comment>
<protein>
    <submittedName>
        <fullName evidence="2">Uncharacterized protein</fullName>
    </submittedName>
</protein>
<accession>A0AAV2YPV8</accession>
<dbReference type="PANTHER" id="PTHR14614:SF109">
    <property type="entry name" value="RIBOSOMAL LYSINE N-METHYLTRANSFERASE 5"/>
    <property type="match status" value="1"/>
</dbReference>
<evidence type="ECO:0000313" key="3">
    <source>
        <dbReference type="Proteomes" id="UP001146120"/>
    </source>
</evidence>
<dbReference type="EMBL" id="DAKRPA010000239">
    <property type="protein sequence ID" value="DAZ94649.1"/>
    <property type="molecule type" value="Genomic_DNA"/>
</dbReference>
<reference evidence="2" key="1">
    <citation type="submission" date="2022-11" db="EMBL/GenBank/DDBJ databases">
        <authorList>
            <person name="Morgan W.R."/>
            <person name="Tartar A."/>
        </authorList>
    </citation>
    <scope>NUCLEOTIDE SEQUENCE</scope>
    <source>
        <strain evidence="2">ARSEF 373</strain>
    </source>
</reference>
<dbReference type="Pfam" id="PF10294">
    <property type="entry name" value="Methyltransf_16"/>
    <property type="match status" value="1"/>
</dbReference>
<gene>
    <name evidence="2" type="ORF">N0F65_000929</name>
</gene>
<name>A0AAV2YPV8_9STRA</name>
<organism evidence="2 3">
    <name type="scientific">Lagenidium giganteum</name>
    <dbReference type="NCBI Taxonomy" id="4803"/>
    <lineage>
        <taxon>Eukaryota</taxon>
        <taxon>Sar</taxon>
        <taxon>Stramenopiles</taxon>
        <taxon>Oomycota</taxon>
        <taxon>Peronosporomycetes</taxon>
        <taxon>Pythiales</taxon>
        <taxon>Pythiaceae</taxon>
    </lineage>
</organism>
<dbReference type="PANTHER" id="PTHR14614">
    <property type="entry name" value="HEPATOCELLULAR CARCINOMA-ASSOCIATED ANTIGEN"/>
    <property type="match status" value="1"/>
</dbReference>
<dbReference type="InterPro" id="IPR029063">
    <property type="entry name" value="SAM-dependent_MTases_sf"/>
</dbReference>
<sequence length="271" mass="29793">MPTGTLSMTGVRSVGDHPPTAVGDMEEDHHGLLADADFLFDTGVETVTCRFDYGDNVSVLLSYAKDEPGAAQSGHYVWPAAPALCRYLQQHPTVIPKGTIVELGTMRVPIDETQTWVGIPDVNMDLQPAARVIFTDHDPGVLKTIAHNVKQQERPQATCQTQALRWGPDGAEEIAALEALQQTGQQSTAMIVGTDVIYAREIVPLLFWTVDRLLSRATKDAMFLMCSSMSYDDSTEAEIEAQCVKYNLERHALAGDQPSDSTRICQFQRRA</sequence>
<dbReference type="AlphaFoldDB" id="A0AAV2YPV8"/>
<dbReference type="InterPro" id="IPR019410">
    <property type="entry name" value="Methyltransf_16"/>
</dbReference>
<proteinExistence type="predicted"/>
<feature type="region of interest" description="Disordered" evidence="1">
    <location>
        <begin position="1"/>
        <end position="25"/>
    </location>
</feature>
<reference evidence="2" key="2">
    <citation type="journal article" date="2023" name="Microbiol Resour">
        <title>Decontamination and Annotation of the Draft Genome Sequence of the Oomycete Lagenidium giganteum ARSEF 373.</title>
        <authorList>
            <person name="Morgan W.R."/>
            <person name="Tartar A."/>
        </authorList>
    </citation>
    <scope>NUCLEOTIDE SEQUENCE</scope>
    <source>
        <strain evidence="2">ARSEF 373</strain>
    </source>
</reference>